<accession>A0A7J0DUL1</accession>
<comment type="caution">
    <text evidence="2">The sequence shown here is derived from an EMBL/GenBank/DDBJ whole genome shotgun (WGS) entry which is preliminary data.</text>
</comment>
<feature type="region of interest" description="Disordered" evidence="1">
    <location>
        <begin position="83"/>
        <end position="110"/>
    </location>
</feature>
<evidence type="ECO:0000313" key="3">
    <source>
        <dbReference type="Proteomes" id="UP000585474"/>
    </source>
</evidence>
<reference evidence="3" key="1">
    <citation type="submission" date="2019-07" db="EMBL/GenBank/DDBJ databases">
        <title>De Novo Assembly of kiwifruit Actinidia rufa.</title>
        <authorList>
            <person name="Sugita-Konishi S."/>
            <person name="Sato K."/>
            <person name="Mori E."/>
            <person name="Abe Y."/>
            <person name="Kisaki G."/>
            <person name="Hamano K."/>
            <person name="Suezawa K."/>
            <person name="Otani M."/>
            <person name="Fukuda T."/>
            <person name="Manabe T."/>
            <person name="Gomi K."/>
            <person name="Tabuchi M."/>
            <person name="Akimitsu K."/>
            <person name="Kataoka I."/>
        </authorList>
    </citation>
    <scope>NUCLEOTIDE SEQUENCE [LARGE SCALE GENOMIC DNA]</scope>
    <source>
        <strain evidence="3">cv. Fuchu</strain>
    </source>
</reference>
<organism evidence="2 3">
    <name type="scientific">Actinidia rufa</name>
    <dbReference type="NCBI Taxonomy" id="165716"/>
    <lineage>
        <taxon>Eukaryota</taxon>
        <taxon>Viridiplantae</taxon>
        <taxon>Streptophyta</taxon>
        <taxon>Embryophyta</taxon>
        <taxon>Tracheophyta</taxon>
        <taxon>Spermatophyta</taxon>
        <taxon>Magnoliopsida</taxon>
        <taxon>eudicotyledons</taxon>
        <taxon>Gunneridae</taxon>
        <taxon>Pentapetalae</taxon>
        <taxon>asterids</taxon>
        <taxon>Ericales</taxon>
        <taxon>Actinidiaceae</taxon>
        <taxon>Actinidia</taxon>
    </lineage>
</organism>
<keyword evidence="3" id="KW-1185">Reference proteome</keyword>
<name>A0A7J0DUL1_9ERIC</name>
<dbReference type="AlphaFoldDB" id="A0A7J0DUL1"/>
<gene>
    <name evidence="2" type="ORF">Acr_00g0081050</name>
</gene>
<proteinExistence type="predicted"/>
<feature type="region of interest" description="Disordered" evidence="1">
    <location>
        <begin position="141"/>
        <end position="162"/>
    </location>
</feature>
<dbReference type="OrthoDB" id="1743465at2759"/>
<dbReference type="Proteomes" id="UP000585474">
    <property type="component" value="Unassembled WGS sequence"/>
</dbReference>
<evidence type="ECO:0000256" key="1">
    <source>
        <dbReference type="SAM" id="MobiDB-lite"/>
    </source>
</evidence>
<dbReference type="EMBL" id="BJWL01000402">
    <property type="protein sequence ID" value="GFS42673.1"/>
    <property type="molecule type" value="Genomic_DNA"/>
</dbReference>
<sequence length="173" mass="19411">MSHLQRLLDRFLACRPTGSAKNSRPVLVAMYPVVMRLMLARARPRKLMSLSRFIIGARIQGLQGLRYTQKFKESYWRLRSVATPENYTPPPPLPEPAEPPKPQKQQETGDLVDLREEAVSADDQGNRFTLALFAGPAAKTGNGSWEAFPTNGKPEVTSAWQTPVVERQIGNWP</sequence>
<evidence type="ECO:0000313" key="2">
    <source>
        <dbReference type="EMBL" id="GFS42673.1"/>
    </source>
</evidence>
<protein>
    <submittedName>
        <fullName evidence="2">ENTH/ANTH/VHS superfamily protein</fullName>
    </submittedName>
</protein>
<dbReference type="SUPFAM" id="SSF89009">
    <property type="entry name" value="GAT-like domain"/>
    <property type="match status" value="1"/>
</dbReference>
<feature type="compositionally biased region" description="Pro residues" evidence="1">
    <location>
        <begin position="87"/>
        <end position="102"/>
    </location>
</feature>